<keyword evidence="2" id="KW-1185">Reference proteome</keyword>
<dbReference type="Proteomes" id="UP000740605">
    <property type="component" value="Unassembled WGS sequence"/>
</dbReference>
<proteinExistence type="predicted"/>
<accession>A0ABS5XTZ8</accession>
<dbReference type="EMBL" id="JAFLHG010000006">
    <property type="protein sequence ID" value="MBT8798017.1"/>
    <property type="molecule type" value="Genomic_DNA"/>
</dbReference>
<protein>
    <submittedName>
        <fullName evidence="1">Uncharacterized protein</fullName>
    </submittedName>
</protein>
<comment type="caution">
    <text evidence="1">The sequence shown here is derived from an EMBL/GenBank/DDBJ whole genome shotgun (WGS) entry which is preliminary data.</text>
</comment>
<sequence length="332" mass="34478">MGIVGVLLVGAFGAAGAVLYDDLYSPSSFVRRYLDLLSTGNAAEALTVPGVAVDSAALQNSGLPADASEALLRRAALAPLTHPEITSATAEDDGTTTVTVSYDAGPHSGTTAFRVERAGWVGVAPTWRFATSPLAAIELTVRGATQFAVNGFEVDTRQVSPDRADADPLEPVALLVFSPGLYSISVDTPIASTPGVAVLSDTPLAKIPVDVQAQPTEKFTAAVQEQVESFLSTCATQQVLQPTGCPFGLVVQNRLASTPTWSIAQQPTVTLVPDGAHWRIEKVPAVAHITVDIRSIFDGSVRTLDEAVPFSLDGTVTILPDGTASIQVGDGS</sequence>
<evidence type="ECO:0000313" key="2">
    <source>
        <dbReference type="Proteomes" id="UP000740605"/>
    </source>
</evidence>
<gene>
    <name evidence="1" type="ORF">J0P97_08030</name>
</gene>
<reference evidence="1 2" key="1">
    <citation type="submission" date="2021-03" db="EMBL/GenBank/DDBJ databases">
        <title>Microbacterium pauli sp. nov., isolated from microfiltered milk.</title>
        <authorList>
            <person name="Bellassi P."/>
            <person name="Fontana A."/>
            <person name="Callegari M.L."/>
            <person name="Lorenzo M."/>
            <person name="Cappa F."/>
        </authorList>
    </citation>
    <scope>NUCLEOTIDE SEQUENCE [LARGE SCALE GENOMIC DNA]</scope>
    <source>
        <strain evidence="1 2">DSM 18909</strain>
    </source>
</reference>
<evidence type="ECO:0000313" key="1">
    <source>
        <dbReference type="EMBL" id="MBT8798017.1"/>
    </source>
</evidence>
<organism evidence="1 2">
    <name type="scientific">Microbacterium flavum</name>
    <dbReference type="NCBI Taxonomy" id="415216"/>
    <lineage>
        <taxon>Bacteria</taxon>
        <taxon>Bacillati</taxon>
        <taxon>Actinomycetota</taxon>
        <taxon>Actinomycetes</taxon>
        <taxon>Micrococcales</taxon>
        <taxon>Microbacteriaceae</taxon>
        <taxon>Microbacterium</taxon>
    </lineage>
</organism>
<name>A0ABS5XTZ8_9MICO</name>